<dbReference type="PATRIC" id="fig|48936.3.peg.2762"/>
<dbReference type="Gene3D" id="1.20.1270.360">
    <property type="match status" value="1"/>
</dbReference>
<dbReference type="STRING" id="48936.NJ75_02748"/>
<gene>
    <name evidence="1" type="ORF">NJ75_02748</name>
</gene>
<proteinExistence type="predicted"/>
<sequence>MEGKTMHQIDPEMKACIDACHECHITCLHMAMNHCLEAGGRHAEPQHMKLMLDCAQICSVAIDFMARKSEHHRHICRECAEICRACASSCEGLDGMEDCVAACRKCAEACDKMAA</sequence>
<dbReference type="InterPro" id="IPR044543">
    <property type="entry name" value="YHJQ-like"/>
</dbReference>
<dbReference type="Pfam" id="PF03860">
    <property type="entry name" value="Csp"/>
    <property type="match status" value="1"/>
</dbReference>
<dbReference type="PANTHER" id="PTHR37310:SF1">
    <property type="entry name" value="CYTOPLASMIC PROTEIN"/>
    <property type="match status" value="1"/>
</dbReference>
<protein>
    <recommendedName>
        <fullName evidence="3">Ferredoxin</fullName>
    </recommendedName>
</protein>
<dbReference type="CDD" id="cd08026">
    <property type="entry name" value="DUF326"/>
    <property type="match status" value="1"/>
</dbReference>
<evidence type="ECO:0000313" key="1">
    <source>
        <dbReference type="EMBL" id="KHS45159.1"/>
    </source>
</evidence>
<name>A0A0B8ZG06_9SPHN</name>
<dbReference type="EMBL" id="JRVC01000013">
    <property type="protein sequence ID" value="KHS45159.1"/>
    <property type="molecule type" value="Genomic_DNA"/>
</dbReference>
<dbReference type="PANTHER" id="PTHR37310">
    <property type="entry name" value="CYTOPLASMIC PROTEIN-RELATED"/>
    <property type="match status" value="1"/>
</dbReference>
<reference evidence="1 2" key="1">
    <citation type="submission" date="2014-10" db="EMBL/GenBank/DDBJ databases">
        <title>Draft genome sequence of Novosphingobium subterraneum DSM 12447.</title>
        <authorList>
            <person name="Gan H.M."/>
            <person name="Gan H.Y."/>
            <person name="Savka M.A."/>
        </authorList>
    </citation>
    <scope>NUCLEOTIDE SEQUENCE [LARGE SCALE GENOMIC DNA]</scope>
    <source>
        <strain evidence="1 2">DSM 12447</strain>
    </source>
</reference>
<organism evidence="1 2">
    <name type="scientific">Novosphingobium subterraneum</name>
    <dbReference type="NCBI Taxonomy" id="48936"/>
    <lineage>
        <taxon>Bacteria</taxon>
        <taxon>Pseudomonadati</taxon>
        <taxon>Pseudomonadota</taxon>
        <taxon>Alphaproteobacteria</taxon>
        <taxon>Sphingomonadales</taxon>
        <taxon>Sphingomonadaceae</taxon>
        <taxon>Novosphingobium</taxon>
    </lineage>
</organism>
<keyword evidence="2" id="KW-1185">Reference proteome</keyword>
<evidence type="ECO:0000313" key="2">
    <source>
        <dbReference type="Proteomes" id="UP000031338"/>
    </source>
</evidence>
<dbReference type="AlphaFoldDB" id="A0A0B8ZG06"/>
<dbReference type="Proteomes" id="UP000031338">
    <property type="component" value="Unassembled WGS sequence"/>
</dbReference>
<dbReference type="InterPro" id="IPR005560">
    <property type="entry name" value="Csp_YhjQ"/>
</dbReference>
<accession>A0A0B8ZG06</accession>
<evidence type="ECO:0008006" key="3">
    <source>
        <dbReference type="Google" id="ProtNLM"/>
    </source>
</evidence>
<comment type="caution">
    <text evidence="1">The sequence shown here is derived from an EMBL/GenBank/DDBJ whole genome shotgun (WGS) entry which is preliminary data.</text>
</comment>